<accession>A0AAV7QMN1</accession>
<gene>
    <name evidence="2" type="ORF">NDU88_008062</name>
</gene>
<comment type="caution">
    <text evidence="2">The sequence shown here is derived from an EMBL/GenBank/DDBJ whole genome shotgun (WGS) entry which is preliminary data.</text>
</comment>
<feature type="region of interest" description="Disordered" evidence="1">
    <location>
        <begin position="32"/>
        <end position="60"/>
    </location>
</feature>
<reference evidence="2" key="1">
    <citation type="journal article" date="2022" name="bioRxiv">
        <title>Sequencing and chromosome-scale assembly of the giantPleurodeles waltlgenome.</title>
        <authorList>
            <person name="Brown T."/>
            <person name="Elewa A."/>
            <person name="Iarovenko S."/>
            <person name="Subramanian E."/>
            <person name="Araus A.J."/>
            <person name="Petzold A."/>
            <person name="Susuki M."/>
            <person name="Suzuki K.-i.T."/>
            <person name="Hayashi T."/>
            <person name="Toyoda A."/>
            <person name="Oliveira C."/>
            <person name="Osipova E."/>
            <person name="Leigh N.D."/>
            <person name="Simon A."/>
            <person name="Yun M.H."/>
        </authorList>
    </citation>
    <scope>NUCLEOTIDE SEQUENCE</scope>
    <source>
        <strain evidence="2">20211129_DDA</strain>
        <tissue evidence="2">Liver</tissue>
    </source>
</reference>
<evidence type="ECO:0000313" key="3">
    <source>
        <dbReference type="Proteomes" id="UP001066276"/>
    </source>
</evidence>
<protein>
    <recommendedName>
        <fullName evidence="4">Secreted protein</fullName>
    </recommendedName>
</protein>
<name>A0AAV7QMN1_PLEWA</name>
<sequence length="81" mass="8255">MRFRKDSAVPLCLLLRACRACGPKGEGAGMHLRAALGPGTPAGNHQSPGGPVAQALNEHRGRATKRACRASCGGGSPFMTG</sequence>
<dbReference type="AlphaFoldDB" id="A0AAV7QMN1"/>
<organism evidence="2 3">
    <name type="scientific">Pleurodeles waltl</name>
    <name type="common">Iberian ribbed newt</name>
    <dbReference type="NCBI Taxonomy" id="8319"/>
    <lineage>
        <taxon>Eukaryota</taxon>
        <taxon>Metazoa</taxon>
        <taxon>Chordata</taxon>
        <taxon>Craniata</taxon>
        <taxon>Vertebrata</taxon>
        <taxon>Euteleostomi</taxon>
        <taxon>Amphibia</taxon>
        <taxon>Batrachia</taxon>
        <taxon>Caudata</taxon>
        <taxon>Salamandroidea</taxon>
        <taxon>Salamandridae</taxon>
        <taxon>Pleurodelinae</taxon>
        <taxon>Pleurodeles</taxon>
    </lineage>
</organism>
<evidence type="ECO:0008006" key="4">
    <source>
        <dbReference type="Google" id="ProtNLM"/>
    </source>
</evidence>
<proteinExistence type="predicted"/>
<evidence type="ECO:0000313" key="2">
    <source>
        <dbReference type="EMBL" id="KAJ1141734.1"/>
    </source>
</evidence>
<keyword evidence="3" id="KW-1185">Reference proteome</keyword>
<dbReference type="EMBL" id="JANPWB010000010">
    <property type="protein sequence ID" value="KAJ1141734.1"/>
    <property type="molecule type" value="Genomic_DNA"/>
</dbReference>
<dbReference type="Proteomes" id="UP001066276">
    <property type="component" value="Chromosome 6"/>
</dbReference>
<evidence type="ECO:0000256" key="1">
    <source>
        <dbReference type="SAM" id="MobiDB-lite"/>
    </source>
</evidence>